<dbReference type="GO" id="GO:0004803">
    <property type="term" value="F:transposase activity"/>
    <property type="evidence" value="ECO:0007669"/>
    <property type="project" value="InterPro"/>
</dbReference>
<gene>
    <name evidence="1" type="ORF">A3A01_00295</name>
</gene>
<comment type="caution">
    <text evidence="1">The sequence shown here is derived from an EMBL/GenBank/DDBJ whole genome shotgun (WGS) entry which is preliminary data.</text>
</comment>
<dbReference type="Proteomes" id="UP000179352">
    <property type="component" value="Unassembled WGS sequence"/>
</dbReference>
<dbReference type="Gene3D" id="3.30.70.1290">
    <property type="entry name" value="Transposase IS200-like"/>
    <property type="match status" value="1"/>
</dbReference>
<proteinExistence type="predicted"/>
<name>A0A1F6WWT5_9BACT</name>
<dbReference type="GO" id="GO:0006313">
    <property type="term" value="P:DNA transposition"/>
    <property type="evidence" value="ECO:0007669"/>
    <property type="project" value="InterPro"/>
</dbReference>
<evidence type="ECO:0000313" key="2">
    <source>
        <dbReference type="Proteomes" id="UP000179352"/>
    </source>
</evidence>
<reference evidence="1 2" key="1">
    <citation type="journal article" date="2016" name="Nat. Commun.">
        <title>Thousands of microbial genomes shed light on interconnected biogeochemical processes in an aquifer system.</title>
        <authorList>
            <person name="Anantharaman K."/>
            <person name="Brown C.T."/>
            <person name="Hug L.A."/>
            <person name="Sharon I."/>
            <person name="Castelle C.J."/>
            <person name="Probst A.J."/>
            <person name="Thomas B.C."/>
            <person name="Singh A."/>
            <person name="Wilkins M.J."/>
            <person name="Karaoz U."/>
            <person name="Brodie E.L."/>
            <person name="Williams K.H."/>
            <person name="Hubbard S.S."/>
            <person name="Banfield J.F."/>
        </authorList>
    </citation>
    <scope>NUCLEOTIDE SEQUENCE [LARGE SCALE GENOMIC DNA]</scope>
</reference>
<dbReference type="AlphaFoldDB" id="A0A1F6WWT5"/>
<dbReference type="PANTHER" id="PTHR34322">
    <property type="entry name" value="TRANSPOSASE, Y1_TNP DOMAIN-CONTAINING"/>
    <property type="match status" value="1"/>
</dbReference>
<dbReference type="InterPro" id="IPR036515">
    <property type="entry name" value="Transposase_17_sf"/>
</dbReference>
<dbReference type="PANTHER" id="PTHR34322:SF2">
    <property type="entry name" value="TRANSPOSASE IS200-LIKE DOMAIN-CONTAINING PROTEIN"/>
    <property type="match status" value="1"/>
</dbReference>
<protein>
    <submittedName>
        <fullName evidence="1">Uncharacterized protein</fullName>
    </submittedName>
</protein>
<sequence>MPNHFHLTIFEIGGKGIANYMQRVLNSYTKYFNTKYKRTGHLFQGPYQAVHIENNEQLLHLSTYIHKNPQEIKEIGYKGLINYFWSSYQDYVVKNRWGNLLKPDIVLEQFENSDQYNHFVKTSLAKKYK</sequence>
<dbReference type="GO" id="GO:0003677">
    <property type="term" value="F:DNA binding"/>
    <property type="evidence" value="ECO:0007669"/>
    <property type="project" value="InterPro"/>
</dbReference>
<accession>A0A1F6WWT5</accession>
<dbReference type="EMBL" id="MFUU01000007">
    <property type="protein sequence ID" value="OGI86215.1"/>
    <property type="molecule type" value="Genomic_DNA"/>
</dbReference>
<organism evidence="1 2">
    <name type="scientific">Candidatus Nomurabacteria bacterium RIFCSPLOWO2_01_FULL_39_17</name>
    <dbReference type="NCBI Taxonomy" id="1801770"/>
    <lineage>
        <taxon>Bacteria</taxon>
        <taxon>Candidatus Nomuraibacteriota</taxon>
    </lineage>
</organism>
<dbReference type="STRING" id="1801770.A3A01_00295"/>
<evidence type="ECO:0000313" key="1">
    <source>
        <dbReference type="EMBL" id="OGI86215.1"/>
    </source>
</evidence>
<dbReference type="SUPFAM" id="SSF143422">
    <property type="entry name" value="Transposase IS200-like"/>
    <property type="match status" value="1"/>
</dbReference>